<evidence type="ECO:0000313" key="2">
    <source>
        <dbReference type="Proteomes" id="UP000655443"/>
    </source>
</evidence>
<dbReference type="RefSeq" id="WP_373310997.1">
    <property type="nucleotide sequence ID" value="NZ_BMVG01000052.1"/>
</dbReference>
<reference evidence="1" key="1">
    <citation type="journal article" date="2014" name="Int. J. Syst. Evol. Microbiol.">
        <title>Complete genome sequence of Corynebacterium casei LMG S-19264T (=DSM 44701T), isolated from a smear-ripened cheese.</title>
        <authorList>
            <consortium name="US DOE Joint Genome Institute (JGI-PGF)"/>
            <person name="Walter F."/>
            <person name="Albersmeier A."/>
            <person name="Kalinowski J."/>
            <person name="Ruckert C."/>
        </authorList>
    </citation>
    <scope>NUCLEOTIDE SEQUENCE</scope>
    <source>
        <strain evidence="1">JCM 4714</strain>
    </source>
</reference>
<dbReference type="Proteomes" id="UP000655443">
    <property type="component" value="Unassembled WGS sequence"/>
</dbReference>
<keyword evidence="2" id="KW-1185">Reference proteome</keyword>
<protein>
    <submittedName>
        <fullName evidence="1">Uncharacterized protein</fullName>
    </submittedName>
</protein>
<dbReference type="Pfam" id="PF19450">
    <property type="entry name" value="DUF5988"/>
    <property type="match status" value="1"/>
</dbReference>
<gene>
    <name evidence="1" type="ORF">GCM10010339_86290</name>
</gene>
<dbReference type="EMBL" id="BMVG01000052">
    <property type="protein sequence ID" value="GHE14680.1"/>
    <property type="molecule type" value="Genomic_DNA"/>
</dbReference>
<organism evidence="1 2">
    <name type="scientific">Streptomyces alanosinicus</name>
    <dbReference type="NCBI Taxonomy" id="68171"/>
    <lineage>
        <taxon>Bacteria</taxon>
        <taxon>Bacillati</taxon>
        <taxon>Actinomycetota</taxon>
        <taxon>Actinomycetes</taxon>
        <taxon>Kitasatosporales</taxon>
        <taxon>Streptomycetaceae</taxon>
        <taxon>Streptomyces</taxon>
    </lineage>
</organism>
<sequence length="75" mass="7759">MAAEVAAGSGAGGAARWPDRFSTSLPAAGAPADASRLAAAYYGRHERFEPIGATELVAGWRVLVFRFAYSTAVAD</sequence>
<dbReference type="InterPro" id="IPR046030">
    <property type="entry name" value="DUF5988"/>
</dbReference>
<dbReference type="AlphaFoldDB" id="A0A918YSY4"/>
<reference evidence="1" key="2">
    <citation type="submission" date="2020-09" db="EMBL/GenBank/DDBJ databases">
        <authorList>
            <person name="Sun Q."/>
            <person name="Ohkuma M."/>
        </authorList>
    </citation>
    <scope>NUCLEOTIDE SEQUENCE</scope>
    <source>
        <strain evidence="1">JCM 4714</strain>
    </source>
</reference>
<name>A0A918YSY4_9ACTN</name>
<accession>A0A918YSY4</accession>
<proteinExistence type="predicted"/>
<evidence type="ECO:0000313" key="1">
    <source>
        <dbReference type="EMBL" id="GHE14680.1"/>
    </source>
</evidence>
<comment type="caution">
    <text evidence="1">The sequence shown here is derived from an EMBL/GenBank/DDBJ whole genome shotgun (WGS) entry which is preliminary data.</text>
</comment>